<dbReference type="Proteomes" id="UP001292094">
    <property type="component" value="Unassembled WGS sequence"/>
</dbReference>
<gene>
    <name evidence="1" type="ORF">Pmani_039476</name>
</gene>
<accession>A0AAE1NCS6</accession>
<protein>
    <submittedName>
        <fullName evidence="1">Uncharacterized protein</fullName>
    </submittedName>
</protein>
<sequence>MVEERWGKVEGGRKGYREVEERWGMVEGGKEMLTRFACLDLSEIRYTFPPTNVYQIEDIRMTPAHKTTRY</sequence>
<evidence type="ECO:0000313" key="1">
    <source>
        <dbReference type="EMBL" id="KAK4287453.1"/>
    </source>
</evidence>
<dbReference type="EMBL" id="JAWZYT010006843">
    <property type="protein sequence ID" value="KAK4287453.1"/>
    <property type="molecule type" value="Genomic_DNA"/>
</dbReference>
<dbReference type="AlphaFoldDB" id="A0AAE1NCS6"/>
<comment type="caution">
    <text evidence="1">The sequence shown here is derived from an EMBL/GenBank/DDBJ whole genome shotgun (WGS) entry which is preliminary data.</text>
</comment>
<reference evidence="1" key="1">
    <citation type="submission" date="2023-11" db="EMBL/GenBank/DDBJ databases">
        <title>Genome assemblies of two species of porcelain crab, Petrolisthes cinctipes and Petrolisthes manimaculis (Anomura: Porcellanidae).</title>
        <authorList>
            <person name="Angst P."/>
        </authorList>
    </citation>
    <scope>NUCLEOTIDE SEQUENCE</scope>
    <source>
        <strain evidence="1">PB745_02</strain>
        <tissue evidence="1">Gill</tissue>
    </source>
</reference>
<keyword evidence="2" id="KW-1185">Reference proteome</keyword>
<proteinExistence type="predicted"/>
<name>A0AAE1NCS6_9EUCA</name>
<evidence type="ECO:0000313" key="2">
    <source>
        <dbReference type="Proteomes" id="UP001292094"/>
    </source>
</evidence>
<organism evidence="1 2">
    <name type="scientific">Petrolisthes manimaculis</name>
    <dbReference type="NCBI Taxonomy" id="1843537"/>
    <lineage>
        <taxon>Eukaryota</taxon>
        <taxon>Metazoa</taxon>
        <taxon>Ecdysozoa</taxon>
        <taxon>Arthropoda</taxon>
        <taxon>Crustacea</taxon>
        <taxon>Multicrustacea</taxon>
        <taxon>Malacostraca</taxon>
        <taxon>Eumalacostraca</taxon>
        <taxon>Eucarida</taxon>
        <taxon>Decapoda</taxon>
        <taxon>Pleocyemata</taxon>
        <taxon>Anomura</taxon>
        <taxon>Galatheoidea</taxon>
        <taxon>Porcellanidae</taxon>
        <taxon>Petrolisthes</taxon>
    </lineage>
</organism>